<feature type="transmembrane region" description="Helical" evidence="1">
    <location>
        <begin position="44"/>
        <end position="67"/>
    </location>
</feature>
<protein>
    <submittedName>
        <fullName evidence="2">Uncharacterized protein</fullName>
    </submittedName>
</protein>
<gene>
    <name evidence="2" type="ORF">E3T28_15965</name>
</gene>
<keyword evidence="1" id="KW-0472">Membrane</keyword>
<comment type="caution">
    <text evidence="2">The sequence shown here is derived from an EMBL/GenBank/DDBJ whole genome shotgun (WGS) entry which is preliminary data.</text>
</comment>
<organism evidence="2 3">
    <name type="scientific">Cryobacterium sinapicolor</name>
    <dbReference type="NCBI Taxonomy" id="1259236"/>
    <lineage>
        <taxon>Bacteria</taxon>
        <taxon>Bacillati</taxon>
        <taxon>Actinomycetota</taxon>
        <taxon>Actinomycetes</taxon>
        <taxon>Micrococcales</taxon>
        <taxon>Microbacteriaceae</taxon>
        <taxon>Cryobacterium</taxon>
    </lineage>
</organism>
<sequence length="76" mass="7951">MSSIDQLHKLGASPSLGIFALAMFGLLDFVLTVFLLAVPRTRQWAFVAPVTAIVTSGLVALLSILAFQPPAPDIGG</sequence>
<keyword evidence="3" id="KW-1185">Reference proteome</keyword>
<keyword evidence="1" id="KW-1133">Transmembrane helix</keyword>
<evidence type="ECO:0000313" key="2">
    <source>
        <dbReference type="EMBL" id="TFC93950.1"/>
    </source>
</evidence>
<dbReference type="EMBL" id="SOGQ01000090">
    <property type="protein sequence ID" value="TFC93950.1"/>
    <property type="molecule type" value="Genomic_DNA"/>
</dbReference>
<reference evidence="2 3" key="1">
    <citation type="submission" date="2019-03" db="EMBL/GenBank/DDBJ databases">
        <title>Genomics of glacier-inhabiting Cryobacterium strains.</title>
        <authorList>
            <person name="Liu Q."/>
            <person name="Xin Y.-H."/>
        </authorList>
    </citation>
    <scope>NUCLEOTIDE SEQUENCE [LARGE SCALE GENOMIC DNA]</scope>
    <source>
        <strain evidence="2 3">TMT1-23-1</strain>
    </source>
</reference>
<dbReference type="Proteomes" id="UP000297853">
    <property type="component" value="Unassembled WGS sequence"/>
</dbReference>
<accession>A0ABY2ITA6</accession>
<name>A0ABY2ITA6_9MICO</name>
<feature type="transmembrane region" description="Helical" evidence="1">
    <location>
        <begin position="16"/>
        <end position="37"/>
    </location>
</feature>
<evidence type="ECO:0000313" key="3">
    <source>
        <dbReference type="Proteomes" id="UP000297853"/>
    </source>
</evidence>
<proteinExistence type="predicted"/>
<dbReference type="RefSeq" id="WP_134433144.1">
    <property type="nucleotide sequence ID" value="NZ_SOGQ01000090.1"/>
</dbReference>
<keyword evidence="1" id="KW-0812">Transmembrane</keyword>
<evidence type="ECO:0000256" key="1">
    <source>
        <dbReference type="SAM" id="Phobius"/>
    </source>
</evidence>